<feature type="region of interest" description="Disordered" evidence="3">
    <location>
        <begin position="256"/>
        <end position="282"/>
    </location>
</feature>
<evidence type="ECO:0000256" key="1">
    <source>
        <dbReference type="PROSITE-ProRule" id="PRU00042"/>
    </source>
</evidence>
<reference evidence="5" key="2">
    <citation type="journal article" name="BMC Genomics">
        <title>New genome assemblies reveal patterns of domestication and adaptation across Brettanomyces (Dekkera) species.</title>
        <authorList>
            <person name="Roach M.J."/>
            <person name="Borneman A.R."/>
        </authorList>
    </citation>
    <scope>NUCLEOTIDE SEQUENCE</scope>
    <source>
        <strain evidence="5">UCD 2041</strain>
    </source>
</reference>
<proteinExistence type="predicted"/>
<name>A0A871R6V2_DEKBR</name>
<protein>
    <recommendedName>
        <fullName evidence="4">C2H2-type domain-containing protein</fullName>
    </recommendedName>
</protein>
<dbReference type="PANTHER" id="PTHR36167">
    <property type="entry name" value="C2H2 FINGER DOMAIN TRANSCRIPTION FACTOR (EUROFUNG)-RELATED"/>
    <property type="match status" value="1"/>
</dbReference>
<accession>A0A871R6V2</accession>
<dbReference type="KEGG" id="bbrx:BRETT_001324"/>
<dbReference type="PROSITE" id="PS00028">
    <property type="entry name" value="ZINC_FINGER_C2H2_1"/>
    <property type="match status" value="1"/>
</dbReference>
<dbReference type="AlphaFoldDB" id="A0A871R6V2"/>
<dbReference type="Proteomes" id="UP000663131">
    <property type="component" value="Chromosome 8"/>
</dbReference>
<dbReference type="EMBL" id="CP063136">
    <property type="protein sequence ID" value="QOU21599.1"/>
    <property type="molecule type" value="Genomic_DNA"/>
</dbReference>
<dbReference type="InterPro" id="IPR013087">
    <property type="entry name" value="Znf_C2H2_type"/>
</dbReference>
<keyword evidence="1" id="KW-0479">Metal-binding</keyword>
<keyword evidence="2" id="KW-0175">Coiled coil</keyword>
<reference evidence="5" key="1">
    <citation type="submission" date="2020-10" db="EMBL/GenBank/DDBJ databases">
        <authorList>
            <person name="Palmer J.M."/>
        </authorList>
    </citation>
    <scope>NUCLEOTIDE SEQUENCE</scope>
    <source>
        <strain evidence="5">UCD 2041</strain>
    </source>
</reference>
<dbReference type="GO" id="GO:0006355">
    <property type="term" value="P:regulation of DNA-templated transcription"/>
    <property type="evidence" value="ECO:0007669"/>
    <property type="project" value="InterPro"/>
</dbReference>
<evidence type="ECO:0000256" key="2">
    <source>
        <dbReference type="SAM" id="Coils"/>
    </source>
</evidence>
<keyword evidence="1" id="KW-0863">Zinc-finger</keyword>
<dbReference type="PROSITE" id="PS50157">
    <property type="entry name" value="ZINC_FINGER_C2H2_2"/>
    <property type="match status" value="1"/>
</dbReference>
<dbReference type="PANTHER" id="PTHR36167:SF3">
    <property type="entry name" value="C2H2 FINGER DOMAIN TRANSCRIPTION FACTOR (EUROFUNG)-RELATED"/>
    <property type="match status" value="1"/>
</dbReference>
<dbReference type="OrthoDB" id="1939603at2759"/>
<evidence type="ECO:0000313" key="6">
    <source>
        <dbReference type="Proteomes" id="UP000663131"/>
    </source>
</evidence>
<gene>
    <name evidence="5" type="ORF">BRETT_001324</name>
</gene>
<sequence>MGILREPPNSQISPVVQIREHLNSQVYPAMSESAVPSAYLRRAPGPGYSDAGYVLQAQAQAQGRWPLPSVYGPQPASAYMGAPGAAAAVPLPRMADGAPGTSAHPIHALPGIQSLPATPPRAPSYIIGQPQGGYPGMAGAYAPQDYAVRGAQMFPVVRPKKRKRKKYNEVERFYKCNYKNCTKAYGTLNHLNCHIMLQKHGKKRLPSEFKELRERLKKRRRMQREKARLEKEKDERLRLEEEEKREEVRVKYARIPGASPLSQPMGKRPLQRGALPPPSALAQSPTIPGYALPASRQPLVRAIPPLQSYRPPLLDASRSYPSAAASQYYSMYPGQALAQPGAQFQAQRAPFPAGLPPLRLSRSPRPQRTRQLGLAPVANMSLDESQSRQPVLANRINYNADRQGSAAVAGDASAMGAKRQIH</sequence>
<organism evidence="5 6">
    <name type="scientific">Dekkera bruxellensis</name>
    <name type="common">Brettanomyces custersii</name>
    <dbReference type="NCBI Taxonomy" id="5007"/>
    <lineage>
        <taxon>Eukaryota</taxon>
        <taxon>Fungi</taxon>
        <taxon>Dikarya</taxon>
        <taxon>Ascomycota</taxon>
        <taxon>Saccharomycotina</taxon>
        <taxon>Pichiomycetes</taxon>
        <taxon>Pichiales</taxon>
        <taxon>Pichiaceae</taxon>
        <taxon>Brettanomyces</taxon>
    </lineage>
</organism>
<evidence type="ECO:0000259" key="4">
    <source>
        <dbReference type="PROSITE" id="PS50157"/>
    </source>
</evidence>
<dbReference type="InterPro" id="IPR039327">
    <property type="entry name" value="CON7-like"/>
</dbReference>
<evidence type="ECO:0000313" key="5">
    <source>
        <dbReference type="EMBL" id="QOU21599.1"/>
    </source>
</evidence>
<dbReference type="GO" id="GO:0008270">
    <property type="term" value="F:zinc ion binding"/>
    <property type="evidence" value="ECO:0007669"/>
    <property type="project" value="UniProtKB-KW"/>
</dbReference>
<dbReference type="GeneID" id="64573249"/>
<keyword evidence="1" id="KW-0862">Zinc</keyword>
<evidence type="ECO:0000256" key="3">
    <source>
        <dbReference type="SAM" id="MobiDB-lite"/>
    </source>
</evidence>
<dbReference type="RefSeq" id="XP_041138092.1">
    <property type="nucleotide sequence ID" value="XM_041279878.1"/>
</dbReference>
<feature type="domain" description="C2H2-type" evidence="4">
    <location>
        <begin position="174"/>
        <end position="205"/>
    </location>
</feature>
<feature type="coiled-coil region" evidence="2">
    <location>
        <begin position="212"/>
        <end position="249"/>
    </location>
</feature>